<evidence type="ECO:0000313" key="2">
    <source>
        <dbReference type="EMBL" id="KPI40438.1"/>
    </source>
</evidence>
<feature type="compositionally biased region" description="Basic and acidic residues" evidence="1">
    <location>
        <begin position="192"/>
        <end position="208"/>
    </location>
</feature>
<sequence length="534" mass="57111">MATPRRSARVKASDSSPVYTDPPESGIVRKRKSKSDLSGSSPATKKGKKSSKQEDKEQKTIEDTMDVDKEDEDAGGDAGFQPKEAEAPKSDVEMKEGKPDSAADASQPKEDQQALDENAGKPAAQPEPADAAAPEADDNAAATQDAKPEQTSLDSFVKNDGTESAKPAEDEPKASGAVPPGESTDKSTSQDNESKPESSTEAKSEQKGEQSQSSEAPKADAQPSVADHTQSNGKSEDTKPADDAPEEHDPEARASSIPSSILEKGIVYFFFRARVNTSSPSDVNDIARSFMILRPLPKGAALTSGPISDTSNCRLIAIPKKVLPLSGKDRFMAFVESTNQSFKDLKSSFLSSSSYATKTQGTSHSPAATPIAEGVYALTTDGKDSHFAYMTTLPSTLGEVQKDVGIKEQGSFAVSAKNPKFPGPQNAQIGKDPEYSSEIMEGFRDLRWGSLKPEMLGYEGCQFLIIGESGGVDSALEQLPRDEKKGLDAPKEEMEKLEEEDEVRVRDLKGDDAVFADLGISKKEYPGLLTSWDA</sequence>
<dbReference type="Proteomes" id="UP000038010">
    <property type="component" value="Unassembled WGS sequence"/>
</dbReference>
<feature type="compositionally biased region" description="Basic and acidic residues" evidence="1">
    <location>
        <begin position="83"/>
        <end position="112"/>
    </location>
</feature>
<evidence type="ECO:0008006" key="4">
    <source>
        <dbReference type="Google" id="ProtNLM"/>
    </source>
</evidence>
<feature type="region of interest" description="Disordered" evidence="1">
    <location>
        <begin position="481"/>
        <end position="503"/>
    </location>
</feature>
<proteinExistence type="predicted"/>
<feature type="compositionally biased region" description="Low complexity" evidence="1">
    <location>
        <begin position="122"/>
        <end position="142"/>
    </location>
</feature>
<accession>A0A0N0NMJ8</accession>
<dbReference type="OrthoDB" id="1028014at2759"/>
<evidence type="ECO:0000256" key="1">
    <source>
        <dbReference type="SAM" id="MobiDB-lite"/>
    </source>
</evidence>
<reference evidence="2 3" key="1">
    <citation type="submission" date="2015-06" db="EMBL/GenBank/DDBJ databases">
        <title>Draft genome of the ant-associated black yeast Phialophora attae CBS 131958.</title>
        <authorList>
            <person name="Moreno L.F."/>
            <person name="Stielow B.J."/>
            <person name="de Hoog S."/>
            <person name="Vicente V.A."/>
            <person name="Weiss V.A."/>
            <person name="de Vries M."/>
            <person name="Cruz L.M."/>
            <person name="Souza E.M."/>
        </authorList>
    </citation>
    <scope>NUCLEOTIDE SEQUENCE [LARGE SCALE GENOMIC DNA]</scope>
    <source>
        <strain evidence="2 3">CBS 131958</strain>
    </source>
</reference>
<protein>
    <recommendedName>
        <fullName evidence="4">BTB domain transcription factor</fullName>
    </recommendedName>
</protein>
<keyword evidence="3" id="KW-1185">Reference proteome</keyword>
<feature type="compositionally biased region" description="Acidic residues" evidence="1">
    <location>
        <begin position="63"/>
        <end position="75"/>
    </location>
</feature>
<dbReference type="EMBL" id="LFJN01000012">
    <property type="protein sequence ID" value="KPI40438.1"/>
    <property type="molecule type" value="Genomic_DNA"/>
</dbReference>
<comment type="caution">
    <text evidence="2">The sequence shown here is derived from an EMBL/GenBank/DDBJ whole genome shotgun (WGS) entry which is preliminary data.</text>
</comment>
<feature type="compositionally biased region" description="Basic and acidic residues" evidence="1">
    <location>
        <begin position="160"/>
        <end position="173"/>
    </location>
</feature>
<dbReference type="STRING" id="1664694.A0A0N0NMJ8"/>
<evidence type="ECO:0000313" key="3">
    <source>
        <dbReference type="Proteomes" id="UP000038010"/>
    </source>
</evidence>
<name>A0A0N0NMJ8_9EURO</name>
<dbReference type="GeneID" id="28740060"/>
<feature type="region of interest" description="Disordered" evidence="1">
    <location>
        <begin position="1"/>
        <end position="257"/>
    </location>
</feature>
<dbReference type="PANTHER" id="PTHR34776">
    <property type="entry name" value="F17F16.3 PROTEIN"/>
    <property type="match status" value="1"/>
</dbReference>
<dbReference type="RefSeq" id="XP_018000401.1">
    <property type="nucleotide sequence ID" value="XM_018148180.1"/>
</dbReference>
<dbReference type="VEuPathDB" id="FungiDB:AB675_7787"/>
<gene>
    <name evidence="2" type="ORF">AB675_7787</name>
</gene>
<dbReference type="AlphaFoldDB" id="A0A0N0NMJ8"/>
<feature type="compositionally biased region" description="Basic and acidic residues" evidence="1">
    <location>
        <begin position="51"/>
        <end position="62"/>
    </location>
</feature>
<dbReference type="PANTHER" id="PTHR34776:SF1">
    <property type="entry name" value="F17F16.3 PROTEIN"/>
    <property type="match status" value="1"/>
</dbReference>
<feature type="compositionally biased region" description="Basic and acidic residues" evidence="1">
    <location>
        <begin position="481"/>
        <end position="494"/>
    </location>
</feature>
<organism evidence="2 3">
    <name type="scientific">Cyphellophora attinorum</name>
    <dbReference type="NCBI Taxonomy" id="1664694"/>
    <lineage>
        <taxon>Eukaryota</taxon>
        <taxon>Fungi</taxon>
        <taxon>Dikarya</taxon>
        <taxon>Ascomycota</taxon>
        <taxon>Pezizomycotina</taxon>
        <taxon>Eurotiomycetes</taxon>
        <taxon>Chaetothyriomycetidae</taxon>
        <taxon>Chaetothyriales</taxon>
        <taxon>Cyphellophoraceae</taxon>
        <taxon>Cyphellophora</taxon>
    </lineage>
</organism>